<dbReference type="InterPro" id="IPR054559">
    <property type="entry name" value="PSMD12-CSN4-like_N"/>
</dbReference>
<protein>
    <submittedName>
        <fullName evidence="6">26S proteasome non-ATPase regulatory subunit 12</fullName>
    </submittedName>
</protein>
<evidence type="ECO:0000256" key="4">
    <source>
        <dbReference type="SAM" id="MobiDB-lite"/>
    </source>
</evidence>
<dbReference type="KEGG" id="bpg:Bathy07g04300"/>
<evidence type="ECO:0000313" key="7">
    <source>
        <dbReference type="Proteomes" id="UP000198341"/>
    </source>
</evidence>
<dbReference type="GO" id="GO:0005737">
    <property type="term" value="C:cytoplasm"/>
    <property type="evidence" value="ECO:0007669"/>
    <property type="project" value="TreeGrafter"/>
</dbReference>
<dbReference type="EMBL" id="FO082272">
    <property type="protein sequence ID" value="CCO66053.1"/>
    <property type="molecule type" value="Genomic_DNA"/>
</dbReference>
<evidence type="ECO:0000259" key="5">
    <source>
        <dbReference type="PROSITE" id="PS50250"/>
    </source>
</evidence>
<dbReference type="InterPro" id="IPR040134">
    <property type="entry name" value="PSMD12/CSN4"/>
</dbReference>
<gene>
    <name evidence="6" type="ORF">Bathy07g04300</name>
</gene>
<dbReference type="PROSITE" id="PS50250">
    <property type="entry name" value="PCI"/>
    <property type="match status" value="1"/>
</dbReference>
<proteinExistence type="inferred from homology"/>
<organism evidence="6 7">
    <name type="scientific">Bathycoccus prasinos</name>
    <dbReference type="NCBI Taxonomy" id="41875"/>
    <lineage>
        <taxon>Eukaryota</taxon>
        <taxon>Viridiplantae</taxon>
        <taxon>Chlorophyta</taxon>
        <taxon>Mamiellophyceae</taxon>
        <taxon>Mamiellales</taxon>
        <taxon>Bathycoccaceae</taxon>
        <taxon>Bathycoccus</taxon>
    </lineage>
</organism>
<evidence type="ECO:0000256" key="2">
    <source>
        <dbReference type="ARBA" id="ARBA00022942"/>
    </source>
</evidence>
<evidence type="ECO:0000256" key="1">
    <source>
        <dbReference type="ARBA" id="ARBA00006397"/>
    </source>
</evidence>
<name>K8F168_9CHLO</name>
<dbReference type="InterPro" id="IPR040896">
    <property type="entry name" value="RPN5_C"/>
</dbReference>
<feature type="compositionally biased region" description="Polar residues" evidence="4">
    <location>
        <begin position="503"/>
        <end position="527"/>
    </location>
</feature>
<keyword evidence="2 6" id="KW-0647">Proteasome</keyword>
<dbReference type="GeneID" id="19014919"/>
<reference evidence="6 7" key="1">
    <citation type="submission" date="2011-10" db="EMBL/GenBank/DDBJ databases">
        <authorList>
            <person name="Genoscope - CEA"/>
        </authorList>
    </citation>
    <scope>NUCLEOTIDE SEQUENCE [LARGE SCALE GENOMIC DNA]</scope>
    <source>
        <strain evidence="6 7">RCC 1105</strain>
    </source>
</reference>
<dbReference type="InterPro" id="IPR000717">
    <property type="entry name" value="PCI_dom"/>
</dbReference>
<dbReference type="OrthoDB" id="268763at2759"/>
<accession>K8F168</accession>
<dbReference type="Gene3D" id="1.10.10.10">
    <property type="entry name" value="Winged helix-like DNA-binding domain superfamily/Winged helix DNA-binding domain"/>
    <property type="match status" value="1"/>
</dbReference>
<dbReference type="STRING" id="41875.K8F168"/>
<dbReference type="GO" id="GO:0008541">
    <property type="term" value="C:proteasome regulatory particle, lid subcomplex"/>
    <property type="evidence" value="ECO:0007669"/>
    <property type="project" value="TreeGrafter"/>
</dbReference>
<evidence type="ECO:0000313" key="6">
    <source>
        <dbReference type="EMBL" id="CCO66053.1"/>
    </source>
</evidence>
<feature type="region of interest" description="Disordered" evidence="4">
    <location>
        <begin position="501"/>
        <end position="527"/>
    </location>
</feature>
<dbReference type="Pfam" id="PF01399">
    <property type="entry name" value="PCI"/>
    <property type="match status" value="1"/>
</dbReference>
<dbReference type="eggNOG" id="KOG1498">
    <property type="taxonomic scope" value="Eukaryota"/>
</dbReference>
<dbReference type="PANTHER" id="PTHR10855">
    <property type="entry name" value="26S PROTEASOME NON-ATPASE REGULATORY SUBUNIT 12/COP9 SIGNALOSOME COMPLEX SUBUNIT 4"/>
    <property type="match status" value="1"/>
</dbReference>
<dbReference type="Pfam" id="PF22241">
    <property type="entry name" value="PSMD12-CSN4_N"/>
    <property type="match status" value="1"/>
</dbReference>
<sequence length="569" mass="65124">MMRENIINKDNNKQMTTRERQHIEVAKLEAELNALKVDAFAKPGNLSPILEKMLVLEKSYRLSADFVATPRLCVAILAVLRQANDWQGICEHVILLSKRRAQLKQAIGAVVREAMSYIDETPDVKTKTQLIETLNEVASGKIFVEVEKARLTRILARLHEEAGRISEAASVMQEVAIETYGALSKREKVFFIEEQIRLCMKNDDYVRARILSRKINVRSFDEIKRLEEKEALKKKKKLEEEGGIDAMMMDEDEKKRFEEVEKEEKKEKESAVQHAKGVFAETDPSVPDLPTLRLNYHNLMVQYFEREKDYLEQCRCYKAILECELVKEDKSKYEPAMESCAWLVILSERDPMQQSLLHQTLNDDRLKEMKTYEELLKKFTTYEIIRWDELSETYAEEITKHFAAGHSNQQKQEEMNVKAGTTMKVDSSADGKATTKLEDLQSRVIEHNLFVVAKYYNRISLSRLSELLCLTVDEAETRLSKSVCSKKVHAKIDRPNGIATFRKVNNNSTSPGNEKDGSNASSSSETAPDQLLNSWVNNVDSLLAALDKAGNLIYKEAMTHKVSLLTLEA</sequence>
<dbReference type="Proteomes" id="UP000198341">
    <property type="component" value="Chromosome 7"/>
</dbReference>
<dbReference type="SUPFAM" id="SSF46785">
    <property type="entry name" value="Winged helix' DNA-binding domain"/>
    <property type="match status" value="1"/>
</dbReference>
<dbReference type="AlphaFoldDB" id="K8F168"/>
<comment type="subunit">
    <text evidence="3">Component of the 19S regulatory particle (RP/PA700) lid subcomplex of the 26S proteasome. The 26S proteasome is composed of a core protease (CP), known as the 20S proteasome, capped at one or both ends by the 19S regulatory particle (RP/PA700). The RP/PA700 complex is composed of at least 17 different subunits in two subcomplexes, the base and the lid, which form the portions proximal and distal to the 20S proteolytic core, respectively.</text>
</comment>
<keyword evidence="7" id="KW-1185">Reference proteome</keyword>
<evidence type="ECO:0000256" key="3">
    <source>
        <dbReference type="ARBA" id="ARBA00064920"/>
    </source>
</evidence>
<dbReference type="Pfam" id="PF18098">
    <property type="entry name" value="RPN5_C"/>
    <property type="match status" value="1"/>
</dbReference>
<dbReference type="PANTHER" id="PTHR10855:SF1">
    <property type="entry name" value="26S PROTEASOME NON-ATPASE REGULATORY SUBUNIT 12"/>
    <property type="match status" value="1"/>
</dbReference>
<dbReference type="SMART" id="SM00088">
    <property type="entry name" value="PINT"/>
    <property type="match status" value="1"/>
</dbReference>
<comment type="similarity">
    <text evidence="1">Belongs to the proteasome subunit p55 family.</text>
</comment>
<dbReference type="RefSeq" id="XP_007511965.1">
    <property type="nucleotide sequence ID" value="XM_007511903.1"/>
</dbReference>
<dbReference type="InterPro" id="IPR036388">
    <property type="entry name" value="WH-like_DNA-bd_sf"/>
</dbReference>
<dbReference type="GO" id="GO:0005634">
    <property type="term" value="C:nucleus"/>
    <property type="evidence" value="ECO:0007669"/>
    <property type="project" value="UniProtKB-ARBA"/>
</dbReference>
<feature type="domain" description="PCI" evidence="5">
    <location>
        <begin position="312"/>
        <end position="506"/>
    </location>
</feature>
<dbReference type="InterPro" id="IPR036390">
    <property type="entry name" value="WH_DNA-bd_sf"/>
</dbReference>
<dbReference type="FunFam" id="1.10.10.10:FF:000070">
    <property type="entry name" value="26S proteasome non-ATPase regulatory subunit 12"/>
    <property type="match status" value="1"/>
</dbReference>